<dbReference type="PANTHER" id="PTHR11306">
    <property type="entry name" value="NIEMANN PICK TYPE C2 PROTEIN NPC2-RELATED"/>
    <property type="match status" value="1"/>
</dbReference>
<accession>D3B327</accession>
<dbReference type="InterPro" id="IPR003172">
    <property type="entry name" value="ML_dom"/>
</dbReference>
<feature type="domain" description="MD-2-related lipid-recognition" evidence="7">
    <location>
        <begin position="22"/>
        <end position="136"/>
    </location>
</feature>
<dbReference type="GeneID" id="31358315"/>
<dbReference type="OMA" id="ASKYSYW"/>
<name>D3B327_HETP5</name>
<dbReference type="PANTHER" id="PTHR11306:SF60">
    <property type="entry name" value="COUNTIN-3-RELATED"/>
    <property type="match status" value="1"/>
</dbReference>
<evidence type="ECO:0000256" key="3">
    <source>
        <dbReference type="ARBA" id="ARBA00011245"/>
    </source>
</evidence>
<keyword evidence="9" id="KW-1185">Reference proteome</keyword>
<proteinExistence type="inferred from homology"/>
<feature type="signal peptide" evidence="6">
    <location>
        <begin position="1"/>
        <end position="19"/>
    </location>
</feature>
<gene>
    <name evidence="8" type="ORF">PPL_02792</name>
</gene>
<dbReference type="InParanoid" id="D3B327"/>
<dbReference type="Gene3D" id="2.60.40.770">
    <property type="match status" value="1"/>
</dbReference>
<dbReference type="EMBL" id="ADBJ01000010">
    <property type="protein sequence ID" value="EFA83725.1"/>
    <property type="molecule type" value="Genomic_DNA"/>
</dbReference>
<evidence type="ECO:0000256" key="4">
    <source>
        <dbReference type="ARBA" id="ARBA00022729"/>
    </source>
</evidence>
<dbReference type="Proteomes" id="UP000001396">
    <property type="component" value="Unassembled WGS sequence"/>
</dbReference>
<evidence type="ECO:0000256" key="6">
    <source>
        <dbReference type="SAM" id="SignalP"/>
    </source>
</evidence>
<dbReference type="RefSeq" id="XP_020435842.1">
    <property type="nucleotide sequence ID" value="XM_020573770.1"/>
</dbReference>
<dbReference type="FunCoup" id="D3B327">
    <property type="interactions" value="1"/>
</dbReference>
<comment type="function">
    <text evidence="1">Catalyzes the intermembrane transfer of phosphatidylglycerol and phosphatidylinositol.</text>
</comment>
<keyword evidence="5" id="KW-0445">Lipid transport</keyword>
<dbReference type="SUPFAM" id="SSF81296">
    <property type="entry name" value="E set domains"/>
    <property type="match status" value="1"/>
</dbReference>
<evidence type="ECO:0000256" key="1">
    <source>
        <dbReference type="ARBA" id="ARBA00002053"/>
    </source>
</evidence>
<reference evidence="8 9" key="1">
    <citation type="journal article" date="2011" name="Genome Res.">
        <title>Phylogeny-wide analysis of social amoeba genomes highlights ancient origins for complex intercellular communication.</title>
        <authorList>
            <person name="Heidel A.J."/>
            <person name="Lawal H.M."/>
            <person name="Felder M."/>
            <person name="Schilde C."/>
            <person name="Helps N.R."/>
            <person name="Tunggal B."/>
            <person name="Rivero F."/>
            <person name="John U."/>
            <person name="Schleicher M."/>
            <person name="Eichinger L."/>
            <person name="Platzer M."/>
            <person name="Noegel A.A."/>
            <person name="Schaap P."/>
            <person name="Gloeckner G."/>
        </authorList>
    </citation>
    <scope>NUCLEOTIDE SEQUENCE [LARGE SCALE GENOMIC DNA]</scope>
    <source>
        <strain evidence="9">ATCC 26659 / Pp 5 / PN500</strain>
    </source>
</reference>
<evidence type="ECO:0000313" key="8">
    <source>
        <dbReference type="EMBL" id="EFA83725.1"/>
    </source>
</evidence>
<evidence type="ECO:0000256" key="5">
    <source>
        <dbReference type="ARBA" id="ARBA00023055"/>
    </source>
</evidence>
<keyword evidence="4 6" id="KW-0732">Signal</keyword>
<evidence type="ECO:0000313" key="9">
    <source>
        <dbReference type="Proteomes" id="UP000001396"/>
    </source>
</evidence>
<organism evidence="8 9">
    <name type="scientific">Heterostelium pallidum (strain ATCC 26659 / Pp 5 / PN500)</name>
    <name type="common">Cellular slime mold</name>
    <name type="synonym">Polysphondylium pallidum</name>
    <dbReference type="NCBI Taxonomy" id="670386"/>
    <lineage>
        <taxon>Eukaryota</taxon>
        <taxon>Amoebozoa</taxon>
        <taxon>Evosea</taxon>
        <taxon>Eumycetozoa</taxon>
        <taxon>Dictyostelia</taxon>
        <taxon>Acytosteliales</taxon>
        <taxon>Acytosteliaceae</taxon>
        <taxon>Heterostelium</taxon>
    </lineage>
</organism>
<dbReference type="AlphaFoldDB" id="D3B327"/>
<protein>
    <recommendedName>
        <fullName evidence="7">MD-2-related lipid-recognition domain-containing protein</fullName>
    </recommendedName>
</protein>
<dbReference type="GO" id="GO:0032934">
    <property type="term" value="F:sterol binding"/>
    <property type="evidence" value="ECO:0007669"/>
    <property type="project" value="InterPro"/>
</dbReference>
<dbReference type="Pfam" id="PF02221">
    <property type="entry name" value="E1_DerP2_DerF2"/>
    <property type="match status" value="1"/>
</dbReference>
<evidence type="ECO:0000259" key="7">
    <source>
        <dbReference type="SMART" id="SM00737"/>
    </source>
</evidence>
<sequence>MKSIIIVFVTIFMLAYVNAGIWTTCGTPADKVSSRITPNPPVKGQDLTISVVGNMTETVNGGNVHINVKYGFIVIINTDEPLCQVGPPIPCPIQAGPFSKSLTVSIPSNLPSGEYKGNLVLTDPSKNEIACVNIDIHF</sequence>
<dbReference type="InterPro" id="IPR039670">
    <property type="entry name" value="NPC2-like"/>
</dbReference>
<keyword evidence="5" id="KW-0813">Transport</keyword>
<dbReference type="InterPro" id="IPR014756">
    <property type="entry name" value="Ig_E-set"/>
</dbReference>
<feature type="chain" id="PRO_5003040764" description="MD-2-related lipid-recognition domain-containing protein" evidence="6">
    <location>
        <begin position="20"/>
        <end position="138"/>
    </location>
</feature>
<comment type="caution">
    <text evidence="8">The sequence shown here is derived from an EMBL/GenBank/DDBJ whole genome shotgun (WGS) entry which is preliminary data.</text>
</comment>
<comment type="subunit">
    <text evidence="3">Monomer.</text>
</comment>
<dbReference type="SMART" id="SM00737">
    <property type="entry name" value="ML"/>
    <property type="match status" value="1"/>
</dbReference>
<dbReference type="GO" id="GO:0015918">
    <property type="term" value="P:sterol transport"/>
    <property type="evidence" value="ECO:0007669"/>
    <property type="project" value="InterPro"/>
</dbReference>
<evidence type="ECO:0000256" key="2">
    <source>
        <dbReference type="ARBA" id="ARBA00006370"/>
    </source>
</evidence>
<comment type="similarity">
    <text evidence="2">Belongs to the NPC2 family.</text>
</comment>